<dbReference type="AlphaFoldDB" id="A0A815EGM4"/>
<dbReference type="GO" id="GO:0001522">
    <property type="term" value="P:pseudouridine synthesis"/>
    <property type="evidence" value="ECO:0007669"/>
    <property type="project" value="InterPro"/>
</dbReference>
<dbReference type="Proteomes" id="UP000681722">
    <property type="component" value="Unassembled WGS sequence"/>
</dbReference>
<dbReference type="SUPFAM" id="SSF55120">
    <property type="entry name" value="Pseudouridine synthase"/>
    <property type="match status" value="1"/>
</dbReference>
<comment type="catalytic activity">
    <reaction evidence="5">
        <text>a uridine in tRNA = a pseudouridine in tRNA</text>
        <dbReference type="Rhea" id="RHEA:54572"/>
        <dbReference type="Rhea" id="RHEA-COMP:13339"/>
        <dbReference type="Rhea" id="RHEA-COMP:13934"/>
        <dbReference type="ChEBI" id="CHEBI:65314"/>
        <dbReference type="ChEBI" id="CHEBI:65315"/>
    </reaction>
</comment>
<keyword evidence="4" id="KW-0413">Isomerase</keyword>
<dbReference type="PANTHER" id="PTHR21600:SF83">
    <property type="entry name" value="PSEUDOURIDYLATE SYNTHASE RPUSD4, MITOCHONDRIAL"/>
    <property type="match status" value="1"/>
</dbReference>
<protein>
    <recommendedName>
        <fullName evidence="6">Pseudouridylate synthase RPUSD4, mitochondrial</fullName>
    </recommendedName>
    <alternativeName>
        <fullName evidence="7">RNA pseudouridylate synthase domain-containing protein 4</fullName>
    </alternativeName>
</protein>
<comment type="catalytic activity">
    <reaction evidence="1">
        <text>a uridine in mRNA = a pseudouridine in mRNA</text>
        <dbReference type="Rhea" id="RHEA:56644"/>
        <dbReference type="Rhea" id="RHEA-COMP:14658"/>
        <dbReference type="Rhea" id="RHEA-COMP:14659"/>
        <dbReference type="ChEBI" id="CHEBI:65314"/>
        <dbReference type="ChEBI" id="CHEBI:65315"/>
    </reaction>
</comment>
<comment type="similarity">
    <text evidence="3">Belongs to the pseudouridine synthase RluA family.</text>
</comment>
<feature type="domain" description="Pseudouridine synthase RsuA/RluA-like" evidence="8">
    <location>
        <begin position="14"/>
        <end position="60"/>
    </location>
</feature>
<evidence type="ECO:0000256" key="4">
    <source>
        <dbReference type="ARBA" id="ARBA00023235"/>
    </source>
</evidence>
<accession>A0A815EGM4</accession>
<evidence type="ECO:0000256" key="6">
    <source>
        <dbReference type="ARBA" id="ARBA00039953"/>
    </source>
</evidence>
<organism evidence="9 11">
    <name type="scientific">Didymodactylos carnosus</name>
    <dbReference type="NCBI Taxonomy" id="1234261"/>
    <lineage>
        <taxon>Eukaryota</taxon>
        <taxon>Metazoa</taxon>
        <taxon>Spiralia</taxon>
        <taxon>Gnathifera</taxon>
        <taxon>Rotifera</taxon>
        <taxon>Eurotatoria</taxon>
        <taxon>Bdelloidea</taxon>
        <taxon>Philodinida</taxon>
        <taxon>Philodinidae</taxon>
        <taxon>Didymodactylos</taxon>
    </lineage>
</organism>
<dbReference type="Gene3D" id="3.30.2350.10">
    <property type="entry name" value="Pseudouridine synthase"/>
    <property type="match status" value="1"/>
</dbReference>
<reference evidence="9" key="1">
    <citation type="submission" date="2021-02" db="EMBL/GenBank/DDBJ databases">
        <authorList>
            <person name="Nowell W R."/>
        </authorList>
    </citation>
    <scope>NUCLEOTIDE SEQUENCE</scope>
</reference>
<dbReference type="OrthoDB" id="418349at2759"/>
<dbReference type="InterPro" id="IPR020103">
    <property type="entry name" value="PsdUridine_synth_cat_dom_sf"/>
</dbReference>
<dbReference type="InterPro" id="IPR006145">
    <property type="entry name" value="PsdUridine_synth_RsuA/RluA"/>
</dbReference>
<dbReference type="GO" id="GO:0009982">
    <property type="term" value="F:pseudouridine synthase activity"/>
    <property type="evidence" value="ECO:0007669"/>
    <property type="project" value="InterPro"/>
</dbReference>
<evidence type="ECO:0000313" key="9">
    <source>
        <dbReference type="EMBL" id="CAF1311600.1"/>
    </source>
</evidence>
<evidence type="ECO:0000313" key="10">
    <source>
        <dbReference type="EMBL" id="CAF4149631.1"/>
    </source>
</evidence>
<evidence type="ECO:0000256" key="2">
    <source>
        <dbReference type="ARBA" id="ARBA00001896"/>
    </source>
</evidence>
<proteinExistence type="inferred from homology"/>
<evidence type="ECO:0000259" key="8">
    <source>
        <dbReference type="Pfam" id="PF00849"/>
    </source>
</evidence>
<sequence length="144" mass="16640">MLSPEYDELAKLVIQKKKREKVESSKAITKYRVLDSNYGTSLVECQPVTGVKHQIRTHLAFATGCPILGDHKYSHYAKLVPQKLDLVTLKKLSVRQAKVRTIPMCLHSYGVAIPGFLNNQQNIFIRARIPYHFRHFLQHLKLRM</sequence>
<gene>
    <name evidence="9" type="ORF">GPM918_LOCUS29022</name>
    <name evidence="10" type="ORF">SRO942_LOCUS29569</name>
</gene>
<comment type="caution">
    <text evidence="9">The sequence shown here is derived from an EMBL/GenBank/DDBJ whole genome shotgun (WGS) entry which is preliminary data.</text>
</comment>
<dbReference type="Pfam" id="PF00849">
    <property type="entry name" value="PseudoU_synth_2"/>
    <property type="match status" value="1"/>
</dbReference>
<dbReference type="GO" id="GO:0003723">
    <property type="term" value="F:RNA binding"/>
    <property type="evidence" value="ECO:0007669"/>
    <property type="project" value="InterPro"/>
</dbReference>
<comment type="catalytic activity">
    <reaction evidence="2">
        <text>uridine in 5S rRNA = pseudouridine in 5S rRNA</text>
        <dbReference type="Rhea" id="RHEA:47036"/>
        <dbReference type="Rhea" id="RHEA-COMP:11730"/>
        <dbReference type="Rhea" id="RHEA-COMP:11731"/>
        <dbReference type="ChEBI" id="CHEBI:65314"/>
        <dbReference type="ChEBI" id="CHEBI:65315"/>
    </reaction>
</comment>
<dbReference type="Proteomes" id="UP000663829">
    <property type="component" value="Unassembled WGS sequence"/>
</dbReference>
<keyword evidence="11" id="KW-1185">Reference proteome</keyword>
<dbReference type="InterPro" id="IPR050188">
    <property type="entry name" value="RluA_PseudoU_synthase"/>
</dbReference>
<dbReference type="EMBL" id="CAJOBC010042824">
    <property type="protein sequence ID" value="CAF4149631.1"/>
    <property type="molecule type" value="Genomic_DNA"/>
</dbReference>
<name>A0A815EGM4_9BILA</name>
<evidence type="ECO:0000313" key="11">
    <source>
        <dbReference type="Proteomes" id="UP000663829"/>
    </source>
</evidence>
<evidence type="ECO:0000256" key="7">
    <source>
        <dbReference type="ARBA" id="ARBA00041563"/>
    </source>
</evidence>
<evidence type="ECO:0000256" key="1">
    <source>
        <dbReference type="ARBA" id="ARBA00001166"/>
    </source>
</evidence>
<evidence type="ECO:0000256" key="3">
    <source>
        <dbReference type="ARBA" id="ARBA00010876"/>
    </source>
</evidence>
<dbReference type="EMBL" id="CAJNOQ010012965">
    <property type="protein sequence ID" value="CAF1311600.1"/>
    <property type="molecule type" value="Genomic_DNA"/>
</dbReference>
<evidence type="ECO:0000256" key="5">
    <source>
        <dbReference type="ARBA" id="ARBA00036943"/>
    </source>
</evidence>
<dbReference type="PANTHER" id="PTHR21600">
    <property type="entry name" value="MITOCHONDRIAL RNA PSEUDOURIDINE SYNTHASE"/>
    <property type="match status" value="1"/>
</dbReference>